<dbReference type="CDD" id="cd21673">
    <property type="entry name" value="SMP_Mdm34"/>
    <property type="match status" value="1"/>
</dbReference>
<dbReference type="InterPro" id="IPR031468">
    <property type="entry name" value="SMP_LBD"/>
</dbReference>
<feature type="compositionally biased region" description="Polar residues" evidence="11">
    <location>
        <begin position="382"/>
        <end position="401"/>
    </location>
</feature>
<evidence type="ECO:0000256" key="2">
    <source>
        <dbReference type="ARBA" id="ARBA00022448"/>
    </source>
</evidence>
<proteinExistence type="inferred from homology"/>
<dbReference type="GO" id="GO:0008289">
    <property type="term" value="F:lipid binding"/>
    <property type="evidence" value="ECO:0007669"/>
    <property type="project" value="UniProtKB-KW"/>
</dbReference>
<protein>
    <recommendedName>
        <fullName evidence="10">Mitochondrial distribution and morphology protein 34</fullName>
    </recommendedName>
</protein>
<comment type="function">
    <text evidence="10">Component of the ERMES/MDM complex, which serves as a molecular tether to connect the endoplasmic reticulum (ER) and mitochondria. Components of this complex are involved in the control of mitochondrial shape and protein biogenesis, and function in nonvesicular lipid trafficking between the ER and mitochondria. MDM34 is required for the interaction of the ER-resident membrane protein MMM1 and the outer mitochondrial membrane-resident beta-barrel protein MDM10.</text>
</comment>
<organism evidence="13 14">
    <name type="scientific">Meristemomyces frigidus</name>
    <dbReference type="NCBI Taxonomy" id="1508187"/>
    <lineage>
        <taxon>Eukaryota</taxon>
        <taxon>Fungi</taxon>
        <taxon>Dikarya</taxon>
        <taxon>Ascomycota</taxon>
        <taxon>Pezizomycotina</taxon>
        <taxon>Dothideomycetes</taxon>
        <taxon>Dothideomycetidae</taxon>
        <taxon>Mycosphaerellales</taxon>
        <taxon>Teratosphaeriaceae</taxon>
        <taxon>Meristemomyces</taxon>
    </lineage>
</organism>
<accession>A0AAN7TEJ1</accession>
<dbReference type="GO" id="GO:0032865">
    <property type="term" value="C:ERMES complex"/>
    <property type="evidence" value="ECO:0007669"/>
    <property type="project" value="UniProtKB-UniRule"/>
</dbReference>
<evidence type="ECO:0000259" key="12">
    <source>
        <dbReference type="PROSITE" id="PS51847"/>
    </source>
</evidence>
<feature type="region of interest" description="Disordered" evidence="11">
    <location>
        <begin position="310"/>
        <end position="474"/>
    </location>
</feature>
<dbReference type="AlphaFoldDB" id="A0AAN7TEJ1"/>
<comment type="subunit">
    <text evidence="10">Component of the ER-mitochondria encounter structure (ERMES) or MDM complex, composed of MMM1, MDM10, MDM12 and MDM34.</text>
</comment>
<evidence type="ECO:0000256" key="5">
    <source>
        <dbReference type="ARBA" id="ARBA00022787"/>
    </source>
</evidence>
<dbReference type="EMBL" id="JAVRRL010000070">
    <property type="protein sequence ID" value="KAK5109136.1"/>
    <property type="molecule type" value="Genomic_DNA"/>
</dbReference>
<dbReference type="PANTHER" id="PTHR28185:SF1">
    <property type="entry name" value="MITOCHONDRIAL DISTRIBUTION AND MORPHOLOGY PROTEIN 34"/>
    <property type="match status" value="1"/>
</dbReference>
<dbReference type="PANTHER" id="PTHR28185">
    <property type="entry name" value="MITOCHONDRIAL DISTRIBUTION AND MORPHOLOGY PROTEIN 34"/>
    <property type="match status" value="1"/>
</dbReference>
<evidence type="ECO:0000313" key="14">
    <source>
        <dbReference type="Proteomes" id="UP001310890"/>
    </source>
</evidence>
<keyword evidence="3 10" id="KW-1134">Transmembrane beta strand</keyword>
<dbReference type="Proteomes" id="UP001310890">
    <property type="component" value="Unassembled WGS sequence"/>
</dbReference>
<keyword evidence="5 10" id="KW-1000">Mitochondrion outer membrane</keyword>
<dbReference type="GO" id="GO:0015914">
    <property type="term" value="P:phospholipid transport"/>
    <property type="evidence" value="ECO:0007669"/>
    <property type="project" value="TreeGrafter"/>
</dbReference>
<sequence length="589" mass="64089">MAFNFNWSPLIADTDRVRDMLTSSLNKSPKPPIIVDDIIVNELNLGSTPPELEILEIGDLAADRFRGIFKMSYTGDAYLTLKTRVQANPLNTYLSTKPSFASPQPLAASSSLTIPLQITLSDIRLSGFVILVFSKQKGITLVFRNDPLESLKVSSTFDSIPFVRDYLQKTIENQLRVLFMEDLPAIIHRLSLRMFNSDQDIQDAKKELVDDRTPIDPLASPALQPVDDGEDSFDLAPLSLDPPSETYASFSQKNLLRLATLSESQRTLSLFTPGMRDTVFRAWANAADRADASSGYNTPLHRPTLSRIQSTLGGQSGLSSSAPSQTSEAASATSRPSLATAVTGASTYTLGTSGSRTRPRKRKHRVVNLRRDHGGADGSDMASVSSGYEDSVSRSAGTSVEPSLAETEPTTLPSYMSRDGEISTPPRSPKKKVDFKASSDGGRTNHDGNATIRARPVTPRNPAAQPHEDDDATPRASAYLPEKQSHPPQQLRRQQLSRMQTVPANPHQRAYLPRSTSELSLRGMAPGFASPAIESSTGGILEQAWMMKMANEIARKVKEEKGMQAVGWRRSESVSGASDGDAPPPAYGM</sequence>
<evidence type="ECO:0000256" key="11">
    <source>
        <dbReference type="SAM" id="MobiDB-lite"/>
    </source>
</evidence>
<keyword evidence="6" id="KW-0445">Lipid transport</keyword>
<evidence type="ECO:0000256" key="3">
    <source>
        <dbReference type="ARBA" id="ARBA00022452"/>
    </source>
</evidence>
<evidence type="ECO:0000256" key="9">
    <source>
        <dbReference type="ARBA" id="ARBA00023136"/>
    </source>
</evidence>
<dbReference type="Pfam" id="PF26545">
    <property type="entry name" value="Mdm34_N"/>
    <property type="match status" value="1"/>
</dbReference>
<reference evidence="13" key="1">
    <citation type="submission" date="2023-08" db="EMBL/GenBank/DDBJ databases">
        <title>Black Yeasts Isolated from many extreme environments.</title>
        <authorList>
            <person name="Coleine C."/>
            <person name="Stajich J.E."/>
            <person name="Selbmann L."/>
        </authorList>
    </citation>
    <scope>NUCLEOTIDE SEQUENCE</scope>
    <source>
        <strain evidence="13">CCFEE 5401</strain>
    </source>
</reference>
<dbReference type="GO" id="GO:0007005">
    <property type="term" value="P:mitochondrion organization"/>
    <property type="evidence" value="ECO:0007669"/>
    <property type="project" value="InterPro"/>
</dbReference>
<comment type="caution">
    <text evidence="13">The sequence shown here is derived from an EMBL/GenBank/DDBJ whole genome shotgun (WGS) entry which is preliminary data.</text>
</comment>
<evidence type="ECO:0000256" key="8">
    <source>
        <dbReference type="ARBA" id="ARBA00023128"/>
    </source>
</evidence>
<evidence type="ECO:0000256" key="4">
    <source>
        <dbReference type="ARBA" id="ARBA00022692"/>
    </source>
</evidence>
<comment type="subcellular location">
    <subcellularLocation>
        <location evidence="1">Membrane</location>
    </subcellularLocation>
    <subcellularLocation>
        <location evidence="10">Mitochondrion outer membrane</location>
        <topology evidence="10">Multi-pass membrane protein</topology>
    </subcellularLocation>
    <text evidence="10">The ERMES/MDM complex localizes to a few discrete foci (around 10 per single cell), that represent mitochondria-endoplasmic reticulum junctions. These foci are often found next to mtDNA nucleoids.</text>
</comment>
<dbReference type="PROSITE" id="PS51847">
    <property type="entry name" value="SMP"/>
    <property type="match status" value="1"/>
</dbReference>
<feature type="compositionally biased region" description="Low complexity" evidence="11">
    <location>
        <begin position="310"/>
        <end position="327"/>
    </location>
</feature>
<keyword evidence="8 10" id="KW-0496">Mitochondrion</keyword>
<dbReference type="InterPro" id="IPR058825">
    <property type="entry name" value="MDM34_N"/>
</dbReference>
<keyword evidence="4 10" id="KW-0812">Transmembrane</keyword>
<feature type="compositionally biased region" description="Polar residues" evidence="11">
    <location>
        <begin position="343"/>
        <end position="356"/>
    </location>
</feature>
<name>A0AAN7TEJ1_9PEZI</name>
<feature type="domain" description="SMP-LTD" evidence="12">
    <location>
        <begin position="1"/>
        <end position="192"/>
    </location>
</feature>
<keyword evidence="9 10" id="KW-0472">Membrane</keyword>
<feature type="region of interest" description="Disordered" evidence="11">
    <location>
        <begin position="214"/>
        <end position="238"/>
    </location>
</feature>
<feature type="compositionally biased region" description="Polar residues" evidence="11">
    <location>
        <begin position="328"/>
        <end position="337"/>
    </location>
</feature>
<comment type="domain">
    <text evidence="10">Lacks alpha-helical transmembrane segments, suggesting that it resides in the membrane via beta-sheet conformations similar to those predicted for other outer membrane proteins and porin.</text>
</comment>
<evidence type="ECO:0000313" key="13">
    <source>
        <dbReference type="EMBL" id="KAK5109136.1"/>
    </source>
</evidence>
<evidence type="ECO:0000256" key="7">
    <source>
        <dbReference type="ARBA" id="ARBA00023121"/>
    </source>
</evidence>
<feature type="compositionally biased region" description="Basic residues" evidence="11">
    <location>
        <begin position="357"/>
        <end position="368"/>
    </location>
</feature>
<dbReference type="InterPro" id="IPR027536">
    <property type="entry name" value="MDM34"/>
</dbReference>
<evidence type="ECO:0000256" key="6">
    <source>
        <dbReference type="ARBA" id="ARBA00023055"/>
    </source>
</evidence>
<evidence type="ECO:0000256" key="1">
    <source>
        <dbReference type="ARBA" id="ARBA00004370"/>
    </source>
</evidence>
<evidence type="ECO:0000256" key="10">
    <source>
        <dbReference type="HAMAP-Rule" id="MF_03105"/>
    </source>
</evidence>
<dbReference type="HAMAP" id="MF_03105">
    <property type="entry name" value="Mdm34"/>
    <property type="match status" value="1"/>
</dbReference>
<feature type="region of interest" description="Disordered" evidence="11">
    <location>
        <begin position="560"/>
        <end position="589"/>
    </location>
</feature>
<keyword evidence="7" id="KW-0446">Lipid-binding</keyword>
<dbReference type="GO" id="GO:1990456">
    <property type="term" value="P:mitochondrion-endoplasmic reticulum membrane tethering"/>
    <property type="evidence" value="ECO:0007669"/>
    <property type="project" value="TreeGrafter"/>
</dbReference>
<keyword evidence="2" id="KW-0813">Transport</keyword>
<comment type="similarity">
    <text evidence="10">Belongs to the MDM34 family.</text>
</comment>
<gene>
    <name evidence="10" type="primary">MDM34</name>
    <name evidence="13" type="ORF">LTR62_007498</name>
</gene>